<comment type="caution">
    <text evidence="2">The sequence shown here is derived from an EMBL/GenBank/DDBJ whole genome shotgun (WGS) entry which is preliminary data.</text>
</comment>
<proteinExistence type="predicted"/>
<feature type="transmembrane region" description="Helical" evidence="1">
    <location>
        <begin position="216"/>
        <end position="238"/>
    </location>
</feature>
<dbReference type="EMBL" id="MWWU01000004">
    <property type="protein sequence ID" value="OZG55185.1"/>
    <property type="molecule type" value="Genomic_DNA"/>
</dbReference>
<feature type="transmembrane region" description="Helical" evidence="1">
    <location>
        <begin position="35"/>
        <end position="56"/>
    </location>
</feature>
<evidence type="ECO:0000313" key="3">
    <source>
        <dbReference type="Proteomes" id="UP000228976"/>
    </source>
</evidence>
<name>A0A261F7Z2_9BIFI</name>
<feature type="transmembrane region" description="Helical" evidence="1">
    <location>
        <begin position="402"/>
        <end position="434"/>
    </location>
</feature>
<dbReference type="Proteomes" id="UP000228976">
    <property type="component" value="Unassembled WGS sequence"/>
</dbReference>
<gene>
    <name evidence="2" type="ORF">AEAE_1163</name>
</gene>
<evidence type="ECO:0000256" key="1">
    <source>
        <dbReference type="SAM" id="Phobius"/>
    </source>
</evidence>
<feature type="transmembrane region" description="Helical" evidence="1">
    <location>
        <begin position="441"/>
        <end position="460"/>
    </location>
</feature>
<feature type="transmembrane region" description="Helical" evidence="1">
    <location>
        <begin position="62"/>
        <end position="84"/>
    </location>
</feature>
<keyword evidence="3" id="KW-1185">Reference proteome</keyword>
<feature type="transmembrane region" description="Helical" evidence="1">
    <location>
        <begin position="307"/>
        <end position="325"/>
    </location>
</feature>
<feature type="transmembrane region" description="Helical" evidence="1">
    <location>
        <begin position="546"/>
        <end position="564"/>
    </location>
</feature>
<feature type="transmembrane region" description="Helical" evidence="1">
    <location>
        <begin position="480"/>
        <end position="504"/>
    </location>
</feature>
<sequence>MAGWLMFVLAGIVGALLLYVPGTVLLHLFRVPWNVSLIASAPVTVGIAQVLFLAYSHAHIPVTLLTFVLPLTIILGIAQVAQVLMRKKAAMSSHESAGKIAQGSNSVEKNAWNSLRTVLALPRSRGYLMVTGTAVVLLLFQTIFFVVSRFDGPDSFVQNYDVPWHYSIIKWFMEKGDFSATRSGAVVPTEGGTFYPTGWHALVALTAMLTGASIPLAANAINTIVICVVWPISVYALIRWVMRKPPVQQLWPLAFLLSGAFAAFPWRFMSFGPLYSNMFSNVMLPVLLLFGLVIFSPQSSWSTRFHILPLFALTAVGSAMAQPNVIFTTAVILAVYVVFRIPAYCSAALTHQSVAARVAMSVVIEVLFLSVVAVVWKFLYGLEFLQRTVTFTWPHFLRIRYALLNMFAVSAAGGAVAWAPQYILMVLVTVGAIWTLWHRQYLWITASYAVFAGFWVLSASQDNDVKHLLTGFWYTDHYRLAAATVFSGIFLAAFGLSVILLGLAKIVMKGHLSSAHNIASSRSENNDAENNELVALISGNTRRSHIAAVCVVLFTAVCLLVNMVPSFTLAGDHHQLGFEDVIEHLEDGNKATGKLRSYTQEERQFVKKVKAIVGNSVVLNQPYDGSAFMYALDNVNIFFKAFDANWMGHPSNDMWPIMQRLYDYSTDAQVRAAVKKSGARYVLLMDRHEYRFDKNDGYWHGYTNSYMASMWTGFDKLKPSTPGFTLVLEEGNNRLYRIDE</sequence>
<keyword evidence="1" id="KW-1133">Transmembrane helix</keyword>
<dbReference type="RefSeq" id="WP_094690247.1">
    <property type="nucleotide sequence ID" value="NZ_JACBYZ010000001.1"/>
</dbReference>
<feature type="transmembrane region" description="Helical" evidence="1">
    <location>
        <begin position="274"/>
        <end position="295"/>
    </location>
</feature>
<dbReference type="AlphaFoldDB" id="A0A261F7Z2"/>
<feature type="transmembrane region" description="Helical" evidence="1">
    <location>
        <begin position="331"/>
        <end position="350"/>
    </location>
</feature>
<dbReference type="InterPro" id="IPR046671">
    <property type="entry name" value="DUF6541"/>
</dbReference>
<evidence type="ECO:0008006" key="4">
    <source>
        <dbReference type="Google" id="ProtNLM"/>
    </source>
</evidence>
<dbReference type="Pfam" id="PF20176">
    <property type="entry name" value="DUF6541"/>
    <property type="match status" value="1"/>
</dbReference>
<feature type="transmembrane region" description="Helical" evidence="1">
    <location>
        <begin position="362"/>
        <end position="382"/>
    </location>
</feature>
<keyword evidence="1" id="KW-0472">Membrane</keyword>
<keyword evidence="1" id="KW-0812">Transmembrane</keyword>
<feature type="transmembrane region" description="Helical" evidence="1">
    <location>
        <begin position="6"/>
        <end position="28"/>
    </location>
</feature>
<protein>
    <recommendedName>
        <fullName evidence="4">Beta-carotene 15,15'-monooxygenase</fullName>
    </recommendedName>
</protein>
<feature type="transmembrane region" description="Helical" evidence="1">
    <location>
        <begin position="126"/>
        <end position="147"/>
    </location>
</feature>
<feature type="transmembrane region" description="Helical" evidence="1">
    <location>
        <begin position="250"/>
        <end position="268"/>
    </location>
</feature>
<dbReference type="OrthoDB" id="3169698at2"/>
<accession>A0A261F7Z2</accession>
<evidence type="ECO:0000313" key="2">
    <source>
        <dbReference type="EMBL" id="OZG55185.1"/>
    </source>
</evidence>
<organism evidence="2 3">
    <name type="scientific">Aeriscardovia aeriphila</name>
    <dbReference type="NCBI Taxonomy" id="218139"/>
    <lineage>
        <taxon>Bacteria</taxon>
        <taxon>Bacillati</taxon>
        <taxon>Actinomycetota</taxon>
        <taxon>Actinomycetes</taxon>
        <taxon>Bifidobacteriales</taxon>
        <taxon>Bifidobacteriaceae</taxon>
        <taxon>Aeriscardovia</taxon>
    </lineage>
</organism>
<reference evidence="2 3" key="1">
    <citation type="journal article" date="2017" name="BMC Genomics">
        <title>Comparative genomic and phylogenomic analyses of the Bifidobacteriaceae family.</title>
        <authorList>
            <person name="Lugli G.A."/>
            <person name="Milani C."/>
            <person name="Turroni F."/>
            <person name="Duranti S."/>
            <person name="Mancabelli L."/>
            <person name="Mangifesta M."/>
            <person name="Ferrario C."/>
            <person name="Modesto M."/>
            <person name="Mattarelli P."/>
            <person name="Jiri K."/>
            <person name="van Sinderen D."/>
            <person name="Ventura M."/>
        </authorList>
    </citation>
    <scope>NUCLEOTIDE SEQUENCE [LARGE SCALE GENOMIC DNA]</scope>
    <source>
        <strain evidence="2 3">LMG 21773</strain>
    </source>
</reference>